<organism evidence="1 2">
    <name type="scientific">Cotesia congregata</name>
    <name type="common">Parasitoid wasp</name>
    <name type="synonym">Apanteles congregatus</name>
    <dbReference type="NCBI Taxonomy" id="51543"/>
    <lineage>
        <taxon>Eukaryota</taxon>
        <taxon>Metazoa</taxon>
        <taxon>Ecdysozoa</taxon>
        <taxon>Arthropoda</taxon>
        <taxon>Hexapoda</taxon>
        <taxon>Insecta</taxon>
        <taxon>Pterygota</taxon>
        <taxon>Neoptera</taxon>
        <taxon>Endopterygota</taxon>
        <taxon>Hymenoptera</taxon>
        <taxon>Apocrita</taxon>
        <taxon>Ichneumonoidea</taxon>
        <taxon>Braconidae</taxon>
        <taxon>Microgastrinae</taxon>
        <taxon>Cotesia</taxon>
    </lineage>
</organism>
<keyword evidence="2" id="KW-1185">Reference proteome</keyword>
<evidence type="ECO:0000313" key="2">
    <source>
        <dbReference type="Proteomes" id="UP000786811"/>
    </source>
</evidence>
<sequence>MALNLFMDHANGFEDWNILDQDSLYFNERNVRNFEPSLQRMTQVKSGMNEFINNLTGQNLQDVIDEVSPWRYRILKNLFPSIKRRHSRLELRESELHGSQLRKSKLCNKFISSFWCWQLLTKPLDGYFYNMKIERKIINQGDNPVNIVCAAAEENYFAICTAETVFIYRIDNIKSPIYQTDFGLGSTNKSIHFYQNESGHLIAIVRLLNNRLRFIDVKYRKKLIYPAFETIDFNTICVGTHHKFFTERERIITEYELKSTTNTSNLNAVDAKTCKSFSKNPNCTIAYMSSENDKLFVVGEVGNMGYVVMTLTTPLSEQLQFDHIPIVRIDLMKNARDQIAGILVPVKNIIMSNAGNGLLKFGQWSDNERRMGNPVTLKRHTTYDNINKVTAYTIHANILFIGYENGFLQIFRINKKEGTTNLDDDESKSIKLSQDHQPITSICVSEFKDTLFIVATTARHFYPVKFIF</sequence>
<name>A0A8J2N034_COTCN</name>
<gene>
    <name evidence="1" type="ORF">HICCMSTLAB_LOCUS13237</name>
</gene>
<evidence type="ECO:0000313" key="1">
    <source>
        <dbReference type="EMBL" id="CAG5108438.1"/>
    </source>
</evidence>
<dbReference type="EMBL" id="CAJNRD030001124">
    <property type="protein sequence ID" value="CAG5108438.1"/>
    <property type="molecule type" value="Genomic_DNA"/>
</dbReference>
<protein>
    <submittedName>
        <fullName evidence="1">Uncharacterized protein</fullName>
    </submittedName>
</protein>
<dbReference type="InterPro" id="IPR036322">
    <property type="entry name" value="WD40_repeat_dom_sf"/>
</dbReference>
<dbReference type="OrthoDB" id="7668193at2759"/>
<accession>A0A8J2N034</accession>
<proteinExistence type="predicted"/>
<dbReference type="AlphaFoldDB" id="A0A8J2N034"/>
<comment type="caution">
    <text evidence="1">The sequence shown here is derived from an EMBL/GenBank/DDBJ whole genome shotgun (WGS) entry which is preliminary data.</text>
</comment>
<reference evidence="1" key="1">
    <citation type="submission" date="2021-04" db="EMBL/GenBank/DDBJ databases">
        <authorList>
            <person name="Chebbi M.A.C M."/>
        </authorList>
    </citation>
    <scope>NUCLEOTIDE SEQUENCE</scope>
</reference>
<dbReference type="Proteomes" id="UP000786811">
    <property type="component" value="Unassembled WGS sequence"/>
</dbReference>
<dbReference type="SUPFAM" id="SSF50978">
    <property type="entry name" value="WD40 repeat-like"/>
    <property type="match status" value="1"/>
</dbReference>